<sequence>MSALILALVAGAIVGLALGALGGGGGVLAVPALVYLLHLEPAAAATTSLLIVTATSMTALMRQYREVAWRTGWLFAIAGLPTAVAAGIAAHRIPAPALTAAFAVIAALAAITMLRDKTNASPGDRDHADDRGEGAVATATRTSTTKALSAGAGLGAVTGLLGVGGGFLAVPALIATLSLRMRTAVATSLLVIVVNSAVALTTRLVTTPTALNWGVLAPFAATAILGAWDGKRLASKLSARALQRVFAIVLLAVAAFMLTEAAINTFR</sequence>
<evidence type="ECO:0000313" key="8">
    <source>
        <dbReference type="Proteomes" id="UP000199682"/>
    </source>
</evidence>
<gene>
    <name evidence="7" type="ORF">SAMN04488074_1438</name>
</gene>
<dbReference type="InterPro" id="IPR051598">
    <property type="entry name" value="TSUP/Inactive_protease-like"/>
</dbReference>
<feature type="transmembrane region" description="Helical" evidence="6">
    <location>
        <begin position="72"/>
        <end position="91"/>
    </location>
</feature>
<dbReference type="AlphaFoldDB" id="A0A1H0A116"/>
<reference evidence="8" key="1">
    <citation type="submission" date="2016-10" db="EMBL/GenBank/DDBJ databases">
        <authorList>
            <person name="Varghese N."/>
            <person name="Submissions S."/>
        </authorList>
    </citation>
    <scope>NUCLEOTIDE SEQUENCE [LARGE SCALE GENOMIC DNA]</scope>
    <source>
        <strain evidence="8">DSM 44796</strain>
    </source>
</reference>
<evidence type="ECO:0000256" key="5">
    <source>
        <dbReference type="ARBA" id="ARBA00023136"/>
    </source>
</evidence>
<keyword evidence="5 6" id="KW-0472">Membrane</keyword>
<evidence type="ECO:0000313" key="7">
    <source>
        <dbReference type="EMBL" id="SDN27482.1"/>
    </source>
</evidence>
<organism evidence="7 8">
    <name type="scientific">Lentzea albidocapillata subsp. violacea</name>
    <dbReference type="NCBI Taxonomy" id="128104"/>
    <lineage>
        <taxon>Bacteria</taxon>
        <taxon>Bacillati</taxon>
        <taxon>Actinomycetota</taxon>
        <taxon>Actinomycetes</taxon>
        <taxon>Pseudonocardiales</taxon>
        <taxon>Pseudonocardiaceae</taxon>
        <taxon>Lentzea</taxon>
    </lineage>
</organism>
<dbReference type="EMBL" id="FNET01000043">
    <property type="protein sequence ID" value="SDN27482.1"/>
    <property type="molecule type" value="Genomic_DNA"/>
</dbReference>
<evidence type="ECO:0000256" key="4">
    <source>
        <dbReference type="ARBA" id="ARBA00022989"/>
    </source>
</evidence>
<feature type="transmembrane region" description="Helical" evidence="6">
    <location>
        <begin position="39"/>
        <end position="60"/>
    </location>
</feature>
<evidence type="ECO:0000256" key="1">
    <source>
        <dbReference type="ARBA" id="ARBA00004141"/>
    </source>
</evidence>
<evidence type="ECO:0000256" key="6">
    <source>
        <dbReference type="RuleBase" id="RU363041"/>
    </source>
</evidence>
<dbReference type="GO" id="GO:0005886">
    <property type="term" value="C:plasma membrane"/>
    <property type="evidence" value="ECO:0007669"/>
    <property type="project" value="UniProtKB-SubCell"/>
</dbReference>
<keyword evidence="3 6" id="KW-0812">Transmembrane</keyword>
<feature type="transmembrane region" description="Helical" evidence="6">
    <location>
        <begin position="210"/>
        <end position="229"/>
    </location>
</feature>
<feature type="transmembrane region" description="Helical" evidence="6">
    <location>
        <begin position="97"/>
        <end position="115"/>
    </location>
</feature>
<accession>A0A1H0A116</accession>
<protein>
    <recommendedName>
        <fullName evidence="6">Probable membrane transporter protein</fullName>
    </recommendedName>
</protein>
<feature type="transmembrane region" description="Helical" evidence="6">
    <location>
        <begin position="184"/>
        <end position="204"/>
    </location>
</feature>
<comment type="similarity">
    <text evidence="2 6">Belongs to the 4-toluene sulfonate uptake permease (TSUP) (TC 2.A.102) family.</text>
</comment>
<name>A0A1H0A116_9PSEU</name>
<dbReference type="PANTHER" id="PTHR43701:SF2">
    <property type="entry name" value="MEMBRANE TRANSPORTER PROTEIN YJNA-RELATED"/>
    <property type="match status" value="1"/>
</dbReference>
<comment type="subcellular location">
    <subcellularLocation>
        <location evidence="6">Cell membrane</location>
        <topology evidence="6">Multi-pass membrane protein</topology>
    </subcellularLocation>
    <subcellularLocation>
        <location evidence="1">Membrane</location>
        <topology evidence="1">Multi-pass membrane protein</topology>
    </subcellularLocation>
</comment>
<dbReference type="PANTHER" id="PTHR43701">
    <property type="entry name" value="MEMBRANE TRANSPORTER PROTEIN MJ0441-RELATED"/>
    <property type="match status" value="1"/>
</dbReference>
<dbReference type="Proteomes" id="UP000199682">
    <property type="component" value="Unassembled WGS sequence"/>
</dbReference>
<proteinExistence type="inferred from homology"/>
<dbReference type="InterPro" id="IPR002781">
    <property type="entry name" value="TM_pro_TauE-like"/>
</dbReference>
<feature type="transmembrane region" description="Helical" evidence="6">
    <location>
        <begin position="241"/>
        <end position="263"/>
    </location>
</feature>
<keyword evidence="4 6" id="KW-1133">Transmembrane helix</keyword>
<keyword evidence="6" id="KW-1003">Cell membrane</keyword>
<dbReference type="Pfam" id="PF01925">
    <property type="entry name" value="TauE"/>
    <property type="match status" value="1"/>
</dbReference>
<evidence type="ECO:0000256" key="2">
    <source>
        <dbReference type="ARBA" id="ARBA00009142"/>
    </source>
</evidence>
<evidence type="ECO:0000256" key="3">
    <source>
        <dbReference type="ARBA" id="ARBA00022692"/>
    </source>
</evidence>